<protein>
    <submittedName>
        <fullName evidence="1">Uncharacterized protein</fullName>
    </submittedName>
</protein>
<dbReference type="AlphaFoldDB" id="A0AAU2GR37"/>
<proteinExistence type="predicted"/>
<gene>
    <name evidence="1" type="ORF">OHV25_01075</name>
</gene>
<organism evidence="1">
    <name type="scientific">Streptomyces sp. NBC_00060</name>
    <dbReference type="NCBI Taxonomy" id="2975636"/>
    <lineage>
        <taxon>Bacteria</taxon>
        <taxon>Bacillati</taxon>
        <taxon>Actinomycetota</taxon>
        <taxon>Actinomycetes</taxon>
        <taxon>Kitasatosporales</taxon>
        <taxon>Streptomycetaceae</taxon>
        <taxon>Streptomyces</taxon>
    </lineage>
</organism>
<evidence type="ECO:0000313" key="1">
    <source>
        <dbReference type="EMBL" id="WTU38267.1"/>
    </source>
</evidence>
<reference evidence="1" key="1">
    <citation type="submission" date="2022-10" db="EMBL/GenBank/DDBJ databases">
        <title>The complete genomes of actinobacterial strains from the NBC collection.</title>
        <authorList>
            <person name="Joergensen T.S."/>
            <person name="Alvarez Arevalo M."/>
            <person name="Sterndorff E.B."/>
            <person name="Faurdal D."/>
            <person name="Vuksanovic O."/>
            <person name="Mourched A.-S."/>
            <person name="Charusanti P."/>
            <person name="Shaw S."/>
            <person name="Blin K."/>
            <person name="Weber T."/>
        </authorList>
    </citation>
    <scope>NUCLEOTIDE SEQUENCE</scope>
    <source>
        <strain evidence="1">NBC_00060</strain>
    </source>
</reference>
<dbReference type="EMBL" id="CP108253">
    <property type="protein sequence ID" value="WTU38267.1"/>
    <property type="molecule type" value="Genomic_DNA"/>
</dbReference>
<name>A0AAU2GR37_9ACTN</name>
<accession>A0AAU2GR37</accession>
<sequence length="171" mass="18311">MESILFATWRAKGHVLSWEAGKRSYAARISVTLAILAGSTLSGLTGTSAAAESGCGTADTDIAGTYLGHQFFGKTADWGTVLALHHTGEADLDGITKSGRGTWKREEGVVVIHLESNDIQLIPTCTPKTTKVQSLQGGVVHGTNRGGWSFLLYRALDERKDEQVHITFPAK</sequence>